<feature type="binding site" evidence="11">
    <location>
        <begin position="17"/>
        <end position="24"/>
    </location>
    <ligand>
        <name>ATP</name>
        <dbReference type="ChEBI" id="CHEBI:30616"/>
    </ligand>
</feature>
<dbReference type="InterPro" id="IPR018095">
    <property type="entry name" value="Thymidylate_kin_CS"/>
</dbReference>
<dbReference type="NCBIfam" id="TIGR00041">
    <property type="entry name" value="DTMP_kinase"/>
    <property type="match status" value="1"/>
</dbReference>
<evidence type="ECO:0000313" key="14">
    <source>
        <dbReference type="Proteomes" id="UP001350748"/>
    </source>
</evidence>
<keyword evidence="8 11" id="KW-0067">ATP-binding</keyword>
<dbReference type="InterPro" id="IPR039430">
    <property type="entry name" value="Thymidylate_kin-like_dom"/>
</dbReference>
<evidence type="ECO:0000256" key="8">
    <source>
        <dbReference type="ARBA" id="ARBA00022840"/>
    </source>
</evidence>
<gene>
    <name evidence="11 13" type="primary">tmk</name>
    <name evidence="13" type="ORF">V3H18_05945</name>
</gene>
<feature type="domain" description="Thymidylate kinase-like" evidence="12">
    <location>
        <begin position="15"/>
        <end position="208"/>
    </location>
</feature>
<reference evidence="13 14" key="1">
    <citation type="submission" date="2024-02" db="EMBL/GenBank/DDBJ databases">
        <authorList>
            <person name="Grouzdev D."/>
        </authorList>
    </citation>
    <scope>NUCLEOTIDE SEQUENCE [LARGE SCALE GENOMIC DNA]</scope>
    <source>
        <strain evidence="13 14">9N</strain>
    </source>
</reference>
<dbReference type="PROSITE" id="PS01331">
    <property type="entry name" value="THYMIDYLATE_KINASE"/>
    <property type="match status" value="1"/>
</dbReference>
<dbReference type="PANTHER" id="PTHR10344:SF4">
    <property type="entry name" value="UMP-CMP KINASE 2, MITOCHONDRIAL"/>
    <property type="match status" value="1"/>
</dbReference>
<evidence type="ECO:0000256" key="3">
    <source>
        <dbReference type="ARBA" id="ARBA00017144"/>
    </source>
</evidence>
<comment type="catalytic activity">
    <reaction evidence="10 11">
        <text>dTMP + ATP = dTDP + ADP</text>
        <dbReference type="Rhea" id="RHEA:13517"/>
        <dbReference type="ChEBI" id="CHEBI:30616"/>
        <dbReference type="ChEBI" id="CHEBI:58369"/>
        <dbReference type="ChEBI" id="CHEBI:63528"/>
        <dbReference type="ChEBI" id="CHEBI:456216"/>
        <dbReference type="EC" id="2.7.4.9"/>
    </reaction>
</comment>
<dbReference type="Gene3D" id="3.40.50.300">
    <property type="entry name" value="P-loop containing nucleotide triphosphate hydrolases"/>
    <property type="match status" value="1"/>
</dbReference>
<evidence type="ECO:0000256" key="6">
    <source>
        <dbReference type="ARBA" id="ARBA00022741"/>
    </source>
</evidence>
<evidence type="ECO:0000256" key="2">
    <source>
        <dbReference type="ARBA" id="ARBA00012980"/>
    </source>
</evidence>
<keyword evidence="4 11" id="KW-0808">Transferase</keyword>
<evidence type="ECO:0000313" key="13">
    <source>
        <dbReference type="EMBL" id="MEF3366075.1"/>
    </source>
</evidence>
<keyword evidence="7 11" id="KW-0418">Kinase</keyword>
<evidence type="ECO:0000256" key="4">
    <source>
        <dbReference type="ARBA" id="ARBA00022679"/>
    </source>
</evidence>
<evidence type="ECO:0000256" key="7">
    <source>
        <dbReference type="ARBA" id="ARBA00022777"/>
    </source>
</evidence>
<dbReference type="SUPFAM" id="SSF52540">
    <property type="entry name" value="P-loop containing nucleoside triphosphate hydrolases"/>
    <property type="match status" value="1"/>
</dbReference>
<sequence>MTFMAMPERGRFITFEGGEGVGKSTQLARLAEYLRAQGIEAVTTREPGGTPKAEKLRAALLSGRIAALGPLAEAALFSAARADHVDALIAPALKRGAWVLCDRFADSTRAYQGGRGGVEPGALALLEKAAVGDTRPDLTIILDLPPREGLARAAARRAEGEGADRFEGEDAAFHEELRQAYLDIAESEPERCCVVNAAAPAADVAETIRQLVQVRLLAPTAQAAQ</sequence>
<evidence type="ECO:0000256" key="5">
    <source>
        <dbReference type="ARBA" id="ARBA00022727"/>
    </source>
</evidence>
<evidence type="ECO:0000256" key="10">
    <source>
        <dbReference type="ARBA" id="ARBA00048743"/>
    </source>
</evidence>
<proteinExistence type="inferred from homology"/>
<dbReference type="EMBL" id="JAZHYN010000012">
    <property type="protein sequence ID" value="MEF3366075.1"/>
    <property type="molecule type" value="Genomic_DNA"/>
</dbReference>
<dbReference type="HAMAP" id="MF_00165">
    <property type="entry name" value="Thymidylate_kinase"/>
    <property type="match status" value="1"/>
</dbReference>
<keyword evidence="5 11" id="KW-0545">Nucleotide biosynthesis</keyword>
<comment type="caution">
    <text evidence="13">The sequence shown here is derived from an EMBL/GenBank/DDBJ whole genome shotgun (WGS) entry which is preliminary data.</text>
</comment>
<comment type="similarity">
    <text evidence="1 11">Belongs to the thymidylate kinase family.</text>
</comment>
<name>A0ABU7XFB0_9HYPH</name>
<keyword evidence="6 11" id="KW-0547">Nucleotide-binding</keyword>
<dbReference type="Proteomes" id="UP001350748">
    <property type="component" value="Unassembled WGS sequence"/>
</dbReference>
<protein>
    <recommendedName>
        <fullName evidence="3 11">Thymidylate kinase</fullName>
        <ecNumber evidence="2 11">2.7.4.9</ecNumber>
    </recommendedName>
    <alternativeName>
        <fullName evidence="9 11">dTMP kinase</fullName>
    </alternativeName>
</protein>
<evidence type="ECO:0000256" key="1">
    <source>
        <dbReference type="ARBA" id="ARBA00009776"/>
    </source>
</evidence>
<dbReference type="PANTHER" id="PTHR10344">
    <property type="entry name" value="THYMIDYLATE KINASE"/>
    <property type="match status" value="1"/>
</dbReference>
<keyword evidence="14" id="KW-1185">Reference proteome</keyword>
<accession>A0ABU7XFB0</accession>
<comment type="function">
    <text evidence="11">Phosphorylation of dTMP to form dTDP in both de novo and salvage pathways of dTTP synthesis.</text>
</comment>
<evidence type="ECO:0000256" key="9">
    <source>
        <dbReference type="ARBA" id="ARBA00029962"/>
    </source>
</evidence>
<dbReference type="EC" id="2.7.4.9" evidence="2 11"/>
<dbReference type="GO" id="GO:0004798">
    <property type="term" value="F:dTMP kinase activity"/>
    <property type="evidence" value="ECO:0007669"/>
    <property type="project" value="UniProtKB-EC"/>
</dbReference>
<dbReference type="InterPro" id="IPR027417">
    <property type="entry name" value="P-loop_NTPase"/>
</dbReference>
<dbReference type="InterPro" id="IPR018094">
    <property type="entry name" value="Thymidylate_kinase"/>
</dbReference>
<organism evidence="13 14">
    <name type="scientific">Methylocystis borbori</name>
    <dbReference type="NCBI Taxonomy" id="3118750"/>
    <lineage>
        <taxon>Bacteria</taxon>
        <taxon>Pseudomonadati</taxon>
        <taxon>Pseudomonadota</taxon>
        <taxon>Alphaproteobacteria</taxon>
        <taxon>Hyphomicrobiales</taxon>
        <taxon>Methylocystaceae</taxon>
        <taxon>Methylocystis</taxon>
    </lineage>
</organism>
<evidence type="ECO:0000256" key="11">
    <source>
        <dbReference type="HAMAP-Rule" id="MF_00165"/>
    </source>
</evidence>
<dbReference type="RefSeq" id="WP_332081046.1">
    <property type="nucleotide sequence ID" value="NZ_JAZHYN010000012.1"/>
</dbReference>
<evidence type="ECO:0000259" key="12">
    <source>
        <dbReference type="Pfam" id="PF02223"/>
    </source>
</evidence>
<dbReference type="Pfam" id="PF02223">
    <property type="entry name" value="Thymidylate_kin"/>
    <property type="match status" value="1"/>
</dbReference>
<dbReference type="CDD" id="cd01672">
    <property type="entry name" value="TMPK"/>
    <property type="match status" value="1"/>
</dbReference>